<dbReference type="PROSITE" id="PS51278">
    <property type="entry name" value="GATASE_TYPE_2"/>
    <property type="match status" value="1"/>
</dbReference>
<keyword evidence="8" id="KW-0963">Cytoplasm</keyword>
<protein>
    <recommendedName>
        <fullName evidence="3 8">Glutamine--fructose-6-phosphate aminotransferase [isomerizing]</fullName>
        <ecNumber evidence="2 8">2.6.1.16</ecNumber>
    </recommendedName>
    <alternativeName>
        <fullName evidence="8">D-fructose-6-phosphate amidotransferase</fullName>
    </alternativeName>
    <alternativeName>
        <fullName evidence="8">GFAT</fullName>
    </alternativeName>
    <alternativeName>
        <fullName evidence="8">Glucosamine-6-phosphate synthase</fullName>
    </alternativeName>
    <alternativeName>
        <fullName evidence="8">Hexosephosphate aminotransferase</fullName>
    </alternativeName>
    <alternativeName>
        <fullName evidence="8">L-glutamine--D-fructose-6-phosphate amidotransferase</fullName>
    </alternativeName>
</protein>
<dbReference type="SUPFAM" id="SSF53697">
    <property type="entry name" value="SIS domain"/>
    <property type="match status" value="1"/>
</dbReference>
<comment type="subunit">
    <text evidence="8">Homodimer.</text>
</comment>
<comment type="caution">
    <text evidence="11">The sequence shown here is derived from an EMBL/GenBank/DDBJ whole genome shotgun (WGS) entry which is preliminary data.</text>
</comment>
<dbReference type="Proteomes" id="UP000636579">
    <property type="component" value="Unassembled WGS sequence"/>
</dbReference>
<proteinExistence type="inferred from homology"/>
<dbReference type="NCBIfam" id="NF001484">
    <property type="entry name" value="PRK00331.1"/>
    <property type="match status" value="1"/>
</dbReference>
<evidence type="ECO:0000313" key="11">
    <source>
        <dbReference type="EMBL" id="MBE1515463.1"/>
    </source>
</evidence>
<evidence type="ECO:0000313" key="12">
    <source>
        <dbReference type="Proteomes" id="UP000636579"/>
    </source>
</evidence>
<comment type="catalytic activity">
    <reaction evidence="1 8">
        <text>D-fructose 6-phosphate + L-glutamine = D-glucosamine 6-phosphate + L-glutamate</text>
        <dbReference type="Rhea" id="RHEA:13237"/>
        <dbReference type="ChEBI" id="CHEBI:29985"/>
        <dbReference type="ChEBI" id="CHEBI:58359"/>
        <dbReference type="ChEBI" id="CHEBI:58725"/>
        <dbReference type="ChEBI" id="CHEBI:61527"/>
        <dbReference type="EC" id="2.6.1.16"/>
    </reaction>
</comment>
<dbReference type="GO" id="GO:0004360">
    <property type="term" value="F:glutamine-fructose-6-phosphate transaminase (isomerizing) activity"/>
    <property type="evidence" value="ECO:0007669"/>
    <property type="project" value="UniProtKB-EC"/>
</dbReference>
<evidence type="ECO:0000256" key="6">
    <source>
        <dbReference type="ARBA" id="ARBA00022737"/>
    </source>
</evidence>
<dbReference type="Gene3D" id="3.40.50.10490">
    <property type="entry name" value="Glucose-6-phosphate isomerase like protein, domain 1"/>
    <property type="match status" value="2"/>
</dbReference>
<gene>
    <name evidence="8" type="primary">glmS</name>
    <name evidence="11" type="ORF">H4W26_002255</name>
</gene>
<dbReference type="PANTHER" id="PTHR10937:SF0">
    <property type="entry name" value="GLUTAMINE--FRUCTOSE-6-PHOSPHATE TRANSAMINASE (ISOMERIZING)"/>
    <property type="match status" value="1"/>
</dbReference>
<feature type="active site" description="Nucleophile; for GATase activity" evidence="8">
    <location>
        <position position="2"/>
    </location>
</feature>
<evidence type="ECO:0000256" key="7">
    <source>
        <dbReference type="ARBA" id="ARBA00022962"/>
    </source>
</evidence>
<dbReference type="EC" id="2.6.1.16" evidence="2 8"/>
<comment type="subcellular location">
    <subcellularLocation>
        <location evidence="8">Cytoplasm</location>
    </subcellularLocation>
</comment>
<dbReference type="HAMAP" id="MF_00164">
    <property type="entry name" value="GlmS"/>
    <property type="match status" value="1"/>
</dbReference>
<dbReference type="EMBL" id="JADBEE010000002">
    <property type="protein sequence ID" value="MBE1515463.1"/>
    <property type="molecule type" value="Genomic_DNA"/>
</dbReference>
<evidence type="ECO:0000256" key="2">
    <source>
        <dbReference type="ARBA" id="ARBA00012916"/>
    </source>
</evidence>
<dbReference type="PROSITE" id="PS51464">
    <property type="entry name" value="SIS"/>
    <property type="match status" value="2"/>
</dbReference>
<name>A0ABR9J904_9MICC</name>
<dbReference type="Pfam" id="PF01380">
    <property type="entry name" value="SIS"/>
    <property type="match status" value="2"/>
</dbReference>
<evidence type="ECO:0000256" key="3">
    <source>
        <dbReference type="ARBA" id="ARBA00016090"/>
    </source>
</evidence>
<keyword evidence="4 8" id="KW-0032">Aminotransferase</keyword>
<dbReference type="InterPro" id="IPR035490">
    <property type="entry name" value="GlmS/FrlB_SIS"/>
</dbReference>
<dbReference type="InterPro" id="IPR029055">
    <property type="entry name" value="Ntn_hydrolases_N"/>
</dbReference>
<accession>A0ABR9J904</accession>
<reference evidence="11 12" key="1">
    <citation type="submission" date="2020-10" db="EMBL/GenBank/DDBJ databases">
        <title>Sequencing the genomes of 1000 actinobacteria strains.</title>
        <authorList>
            <person name="Klenk H.-P."/>
        </authorList>
    </citation>
    <scope>NUCLEOTIDE SEQUENCE [LARGE SCALE GENOMIC DNA]</scope>
    <source>
        <strain evidence="11 12">DSM 15474</strain>
    </source>
</reference>
<dbReference type="RefSeq" id="WP_192592299.1">
    <property type="nucleotide sequence ID" value="NZ_JADBEE010000002.1"/>
</dbReference>
<dbReference type="InterPro" id="IPR017932">
    <property type="entry name" value="GATase_2_dom"/>
</dbReference>
<dbReference type="InterPro" id="IPR047084">
    <property type="entry name" value="GFAT_N"/>
</dbReference>
<keyword evidence="5 8" id="KW-0808">Transferase</keyword>
<dbReference type="InterPro" id="IPR035466">
    <property type="entry name" value="GlmS/AgaS_SIS"/>
</dbReference>
<evidence type="ECO:0000256" key="1">
    <source>
        <dbReference type="ARBA" id="ARBA00001031"/>
    </source>
</evidence>
<dbReference type="InterPro" id="IPR005855">
    <property type="entry name" value="GFAT"/>
</dbReference>
<keyword evidence="12" id="KW-1185">Reference proteome</keyword>
<feature type="domain" description="Glutamine amidotransferase type-2" evidence="9">
    <location>
        <begin position="2"/>
        <end position="227"/>
    </location>
</feature>
<dbReference type="CDD" id="cd00714">
    <property type="entry name" value="GFAT"/>
    <property type="match status" value="1"/>
</dbReference>
<dbReference type="CDD" id="cd05008">
    <property type="entry name" value="SIS_GlmS_GlmD_1"/>
    <property type="match status" value="1"/>
</dbReference>
<keyword evidence="7" id="KW-0315">Glutamine amidotransferase</keyword>
<dbReference type="InterPro" id="IPR001347">
    <property type="entry name" value="SIS_dom"/>
</dbReference>
<comment type="function">
    <text evidence="8">Catalyzes the first step in hexosamine metabolism, converting fructose-6P into glucosamine-6P using glutamine as a nitrogen source.</text>
</comment>
<evidence type="ECO:0000256" key="4">
    <source>
        <dbReference type="ARBA" id="ARBA00022576"/>
    </source>
</evidence>
<feature type="domain" description="SIS" evidence="10">
    <location>
        <begin position="295"/>
        <end position="434"/>
    </location>
</feature>
<evidence type="ECO:0000256" key="5">
    <source>
        <dbReference type="ARBA" id="ARBA00022679"/>
    </source>
</evidence>
<dbReference type="Gene3D" id="3.60.20.10">
    <property type="entry name" value="Glutamine Phosphoribosylpyrophosphate, subunit 1, domain 1"/>
    <property type="match status" value="1"/>
</dbReference>
<sequence>MCGIVGYIGLPEKTSQHGALDVLLEGLRRLEYRGYDSAGVATVASGTVSMRKKSGKLANLLSEIEAEPVAEASVGIGHTRWATHGAPNDLNAHPHLADGGKLAVIHNGIIENFAQLKAKLLAAGEVFASETDTEVAAKLIAQHFTATGGDLTEAMRLAANQLEGAFTLLAVHADQADRVVASRRNSPLVVGLGDGENFLGSDVSGFIDFTREAVELEQDQVVTITTDDVAIINFDGSPAEGKRFSVNWDAAAAEKGGFGTFMEKEIHDQPKAVEDTLLGRTDASGRLVLDELRIDPEELKNISKIIVLACGTSAYAGMVAKYAIEHWVRVPVEVELSHEFRYRDPIIDDSTLIVSLSQSGETMDTLMAVRYAKEQGARTLAICNTNGSTIPRESDAVLYTHAGPEIAVASTKAFLAQITASYLLGLYMAQLRGKLFQGEIDDILADLHKIPGKIQEVLDGGEQIRELAREMAQAPSVLFLGRHVGYPVAMEGALKLKEIAYIHAEGFAAGELKHGPIALIDQGQPVFVVVPSPHGRDSLHAKVVSNIQEVRARGAKTITVAEAGDADVVDYSEQVFYVPETQPLLMPLLTTVPLQIFACALAAEKGYDVDQPRNLAKSVTVE</sequence>
<dbReference type="Pfam" id="PF13522">
    <property type="entry name" value="GATase_6"/>
    <property type="match status" value="1"/>
</dbReference>
<evidence type="ECO:0000256" key="8">
    <source>
        <dbReference type="HAMAP-Rule" id="MF_00164"/>
    </source>
</evidence>
<organism evidence="11 12">
    <name type="scientific">Nesterenkonia halotolerans</name>
    <dbReference type="NCBI Taxonomy" id="225325"/>
    <lineage>
        <taxon>Bacteria</taxon>
        <taxon>Bacillati</taxon>
        <taxon>Actinomycetota</taxon>
        <taxon>Actinomycetes</taxon>
        <taxon>Micrococcales</taxon>
        <taxon>Micrococcaceae</taxon>
        <taxon>Nesterenkonia</taxon>
    </lineage>
</organism>
<feature type="domain" description="SIS" evidence="10">
    <location>
        <begin position="467"/>
        <end position="612"/>
    </location>
</feature>
<evidence type="ECO:0000259" key="9">
    <source>
        <dbReference type="PROSITE" id="PS51278"/>
    </source>
</evidence>
<feature type="active site" description="For Fru-6P isomerization activity" evidence="8">
    <location>
        <position position="617"/>
    </location>
</feature>
<keyword evidence="6" id="KW-0677">Repeat</keyword>
<dbReference type="NCBIfam" id="TIGR01135">
    <property type="entry name" value="glmS"/>
    <property type="match status" value="1"/>
</dbReference>
<dbReference type="PANTHER" id="PTHR10937">
    <property type="entry name" value="GLUCOSAMINE--FRUCTOSE-6-PHOSPHATE AMINOTRANSFERASE, ISOMERIZING"/>
    <property type="match status" value="1"/>
</dbReference>
<dbReference type="InterPro" id="IPR046348">
    <property type="entry name" value="SIS_dom_sf"/>
</dbReference>
<feature type="initiator methionine" description="Removed" evidence="8">
    <location>
        <position position="1"/>
    </location>
</feature>
<dbReference type="SUPFAM" id="SSF56235">
    <property type="entry name" value="N-terminal nucleophile aminohydrolases (Ntn hydrolases)"/>
    <property type="match status" value="1"/>
</dbReference>
<evidence type="ECO:0000259" key="10">
    <source>
        <dbReference type="PROSITE" id="PS51464"/>
    </source>
</evidence>
<dbReference type="CDD" id="cd05009">
    <property type="entry name" value="SIS_GlmS_GlmD_2"/>
    <property type="match status" value="1"/>
</dbReference>